<evidence type="ECO:0000313" key="5">
    <source>
        <dbReference type="Proteomes" id="UP000233766"/>
    </source>
</evidence>
<dbReference type="PANTHER" id="PTHR43046">
    <property type="entry name" value="GDP-MANNOSE MANNOSYL HYDROLASE"/>
    <property type="match status" value="1"/>
</dbReference>
<gene>
    <name evidence="4" type="ORF">ATK86_4901</name>
</gene>
<organism evidence="4 5">
    <name type="scientific">Nocardia fluminea</name>
    <dbReference type="NCBI Taxonomy" id="134984"/>
    <lineage>
        <taxon>Bacteria</taxon>
        <taxon>Bacillati</taxon>
        <taxon>Actinomycetota</taxon>
        <taxon>Actinomycetes</taxon>
        <taxon>Mycobacteriales</taxon>
        <taxon>Nocardiaceae</taxon>
        <taxon>Nocardia</taxon>
    </lineage>
</organism>
<dbReference type="InterPro" id="IPR015797">
    <property type="entry name" value="NUDIX_hydrolase-like_dom_sf"/>
</dbReference>
<evidence type="ECO:0000313" key="4">
    <source>
        <dbReference type="EMBL" id="PKV80473.1"/>
    </source>
</evidence>
<dbReference type="OrthoDB" id="9814308at2"/>
<evidence type="ECO:0000256" key="1">
    <source>
        <dbReference type="ARBA" id="ARBA00001946"/>
    </source>
</evidence>
<evidence type="ECO:0000256" key="2">
    <source>
        <dbReference type="ARBA" id="ARBA00022801"/>
    </source>
</evidence>
<dbReference type="SUPFAM" id="SSF55811">
    <property type="entry name" value="Nudix"/>
    <property type="match status" value="1"/>
</dbReference>
<dbReference type="PROSITE" id="PS51462">
    <property type="entry name" value="NUDIX"/>
    <property type="match status" value="1"/>
</dbReference>
<dbReference type="AlphaFoldDB" id="A0A2N3VFS5"/>
<dbReference type="InterPro" id="IPR020084">
    <property type="entry name" value="NUDIX_hydrolase_CS"/>
</dbReference>
<evidence type="ECO:0000259" key="3">
    <source>
        <dbReference type="PROSITE" id="PS51462"/>
    </source>
</evidence>
<dbReference type="CDD" id="cd03424">
    <property type="entry name" value="NUDIX_ADPRase_Nudt5_UGPPase_Nudt14"/>
    <property type="match status" value="1"/>
</dbReference>
<reference evidence="4 5" key="1">
    <citation type="submission" date="2017-12" db="EMBL/GenBank/DDBJ databases">
        <title>Sequencing the genomes of 1000 Actinobacteria strains.</title>
        <authorList>
            <person name="Klenk H.-P."/>
        </authorList>
    </citation>
    <scope>NUCLEOTIDE SEQUENCE [LARGE SCALE GENOMIC DNA]</scope>
    <source>
        <strain evidence="4 5">DSM 44489</strain>
    </source>
</reference>
<feature type="domain" description="Nudix hydrolase" evidence="3">
    <location>
        <begin position="43"/>
        <end position="171"/>
    </location>
</feature>
<dbReference type="Pfam" id="PF00293">
    <property type="entry name" value="NUDIX"/>
    <property type="match status" value="1"/>
</dbReference>
<name>A0A2N3VFS5_9NOCA</name>
<protein>
    <submittedName>
        <fullName evidence="4">ADP-ribose pyrophosphatase YjhB (NUDIX family)</fullName>
    </submittedName>
</protein>
<dbReference type="RefSeq" id="WP_101466404.1">
    <property type="nucleotide sequence ID" value="NZ_PJMW01000002.1"/>
</dbReference>
<keyword evidence="2" id="KW-0378">Hydrolase</keyword>
<dbReference type="GO" id="GO:0016787">
    <property type="term" value="F:hydrolase activity"/>
    <property type="evidence" value="ECO:0007669"/>
    <property type="project" value="UniProtKB-KW"/>
</dbReference>
<dbReference type="Proteomes" id="UP000233766">
    <property type="component" value="Unassembled WGS sequence"/>
</dbReference>
<dbReference type="Gene3D" id="3.90.79.10">
    <property type="entry name" value="Nucleoside Triphosphate Pyrophosphohydrolase"/>
    <property type="match status" value="1"/>
</dbReference>
<dbReference type="EMBL" id="PJMW01000002">
    <property type="protein sequence ID" value="PKV80473.1"/>
    <property type="molecule type" value="Genomic_DNA"/>
</dbReference>
<comment type="cofactor">
    <cofactor evidence="1">
        <name>Mg(2+)</name>
        <dbReference type="ChEBI" id="CHEBI:18420"/>
    </cofactor>
</comment>
<proteinExistence type="predicted"/>
<keyword evidence="5" id="KW-1185">Reference proteome</keyword>
<sequence>MIEPPRTIVHRTWTVYDGTPWLKVTRNEITTPDGLDRTHHAIQLNTVATVIAVDEHRRALLMRRHRWIVDTIGLESPGGIVDPDEEPLNCARRELLEETGFEIDELTLVADLEPMPGLVRTRHLVYLGSNPRQVAMPTDAEEAAQLLWIPLAETTALLAKGMLLGSGTAVGMLTAAALFKGEPTTQSPGQQFVALPESH</sequence>
<dbReference type="PANTHER" id="PTHR43046:SF14">
    <property type="entry name" value="MUTT_NUDIX FAMILY PROTEIN"/>
    <property type="match status" value="1"/>
</dbReference>
<accession>A0A2N3VFS5</accession>
<comment type="caution">
    <text evidence="4">The sequence shown here is derived from an EMBL/GenBank/DDBJ whole genome shotgun (WGS) entry which is preliminary data.</text>
</comment>
<dbReference type="InterPro" id="IPR000086">
    <property type="entry name" value="NUDIX_hydrolase_dom"/>
</dbReference>
<dbReference type="PROSITE" id="PS00893">
    <property type="entry name" value="NUDIX_BOX"/>
    <property type="match status" value="1"/>
</dbReference>